<evidence type="ECO:0000256" key="1">
    <source>
        <dbReference type="ARBA" id="ARBA00022801"/>
    </source>
</evidence>
<dbReference type="Pfam" id="PF03629">
    <property type="entry name" value="SASA"/>
    <property type="match status" value="1"/>
</dbReference>
<dbReference type="Gene3D" id="3.40.50.1110">
    <property type="entry name" value="SGNH hydrolase"/>
    <property type="match status" value="1"/>
</dbReference>
<dbReference type="KEGG" id="ddz:DSYM_02510"/>
<feature type="domain" description="Sialate O-acetylesterase" evidence="2">
    <location>
        <begin position="65"/>
        <end position="235"/>
    </location>
</feature>
<name>A0A809RJF2_9PROT</name>
<dbReference type="SUPFAM" id="SSF52266">
    <property type="entry name" value="SGNH hydrolase"/>
    <property type="match status" value="1"/>
</dbReference>
<accession>A0A809RJF2</accession>
<dbReference type="InterPro" id="IPR005181">
    <property type="entry name" value="SASA"/>
</dbReference>
<dbReference type="Proteomes" id="UP000662914">
    <property type="component" value="Chromosome"/>
</dbReference>
<organism evidence="3 4">
    <name type="scientific">Candidatus Desulfobacillus denitrificans</name>
    <dbReference type="NCBI Taxonomy" id="2608985"/>
    <lineage>
        <taxon>Bacteria</taxon>
        <taxon>Pseudomonadati</taxon>
        <taxon>Pseudomonadota</taxon>
        <taxon>Betaproteobacteria</taxon>
        <taxon>Candidatus Desulfobacillus</taxon>
    </lineage>
</organism>
<dbReference type="AlphaFoldDB" id="A0A809RJF2"/>
<evidence type="ECO:0000313" key="3">
    <source>
        <dbReference type="EMBL" id="BBO19552.1"/>
    </source>
</evidence>
<protein>
    <recommendedName>
        <fullName evidence="2">Sialate O-acetylesterase domain-containing protein</fullName>
    </recommendedName>
</protein>
<dbReference type="InterPro" id="IPR036514">
    <property type="entry name" value="SGNH_hydro_sf"/>
</dbReference>
<keyword evidence="1" id="KW-0378">Hydrolase</keyword>
<dbReference type="PANTHER" id="PTHR31988">
    <property type="entry name" value="ESTERASE, PUTATIVE (DUF303)-RELATED"/>
    <property type="match status" value="1"/>
</dbReference>
<sequence>MLVKKLDLHILAGQSNAQGFQGDAAQCPGGGQIPFFYNSPGFGDSGGQWTILGPQSGGHFPKGYFGPEITFALALQQAGAQPAIFKFTAPSTSLAKDWKGPGEGGIFDTMCRELLIAIKLLETRHLKVNLCSFTWIQGESDAETDEMAIHYHERLAVLLRHVREILYEPDLPIILGIDEQHPWVKERPVVVEAQKQIVAANKHMAFLSMLGLEKADTSHLTPRGLVKHGERLFETWQQLVKFQDC</sequence>
<dbReference type="InterPro" id="IPR052940">
    <property type="entry name" value="Carb_Esterase_6"/>
</dbReference>
<dbReference type="GO" id="GO:0016788">
    <property type="term" value="F:hydrolase activity, acting on ester bonds"/>
    <property type="evidence" value="ECO:0007669"/>
    <property type="project" value="UniProtKB-ARBA"/>
</dbReference>
<dbReference type="EMBL" id="AP021857">
    <property type="protein sequence ID" value="BBO19552.1"/>
    <property type="molecule type" value="Genomic_DNA"/>
</dbReference>
<evidence type="ECO:0000259" key="2">
    <source>
        <dbReference type="Pfam" id="PF03629"/>
    </source>
</evidence>
<evidence type="ECO:0000313" key="4">
    <source>
        <dbReference type="Proteomes" id="UP000662914"/>
    </source>
</evidence>
<proteinExistence type="predicted"/>
<reference evidence="3" key="1">
    <citation type="journal article" name="DNA Res.">
        <title>The physiological potential of anammox bacteria as revealed by their core genome structure.</title>
        <authorList>
            <person name="Okubo T."/>
            <person name="Toyoda A."/>
            <person name="Fukuhara K."/>
            <person name="Uchiyama I."/>
            <person name="Harigaya Y."/>
            <person name="Kuroiwa M."/>
            <person name="Suzuki T."/>
            <person name="Murakami Y."/>
            <person name="Suwa Y."/>
            <person name="Takami H."/>
        </authorList>
    </citation>
    <scope>NUCLEOTIDE SEQUENCE</scope>
    <source>
        <strain evidence="3">317325-3</strain>
    </source>
</reference>
<dbReference type="PANTHER" id="PTHR31988:SF19">
    <property type="entry name" value="9-O-ACETYL-N-ACETYLNEURAMINIC ACID DEACETYLASE-RELATED"/>
    <property type="match status" value="1"/>
</dbReference>
<gene>
    <name evidence="3" type="ORF">DSYM_02510</name>
</gene>